<evidence type="ECO:0000313" key="1">
    <source>
        <dbReference type="EMBL" id="VUZ57390.1"/>
    </source>
</evidence>
<organism evidence="1 2">
    <name type="scientific">Hymenolepis diminuta</name>
    <name type="common">Rat tapeworm</name>
    <dbReference type="NCBI Taxonomy" id="6216"/>
    <lineage>
        <taxon>Eukaryota</taxon>
        <taxon>Metazoa</taxon>
        <taxon>Spiralia</taxon>
        <taxon>Lophotrochozoa</taxon>
        <taxon>Platyhelminthes</taxon>
        <taxon>Cestoda</taxon>
        <taxon>Eucestoda</taxon>
        <taxon>Cyclophyllidea</taxon>
        <taxon>Hymenolepididae</taxon>
        <taxon>Hymenolepis</taxon>
    </lineage>
</organism>
<feature type="non-terminal residue" evidence="1">
    <location>
        <position position="80"/>
    </location>
</feature>
<dbReference type="AlphaFoldDB" id="A0A564ZD51"/>
<reference evidence="1 2" key="1">
    <citation type="submission" date="2019-07" db="EMBL/GenBank/DDBJ databases">
        <authorList>
            <person name="Jastrzebski P J."/>
            <person name="Paukszto L."/>
            <person name="Jastrzebski P J."/>
        </authorList>
    </citation>
    <scope>NUCLEOTIDE SEQUENCE [LARGE SCALE GENOMIC DNA]</scope>
    <source>
        <strain evidence="1 2">WMS-il1</strain>
    </source>
</reference>
<keyword evidence="2" id="KW-1185">Reference proteome</keyword>
<dbReference type="EMBL" id="CABIJS010000717">
    <property type="protein sequence ID" value="VUZ57390.1"/>
    <property type="molecule type" value="Genomic_DNA"/>
</dbReference>
<accession>A0A564ZD51</accession>
<gene>
    <name evidence="1" type="ORF">WMSIL1_LOCUS14832</name>
</gene>
<proteinExistence type="predicted"/>
<dbReference type="Proteomes" id="UP000321570">
    <property type="component" value="Unassembled WGS sequence"/>
</dbReference>
<protein>
    <submittedName>
        <fullName evidence="1">Uncharacterized protein</fullName>
    </submittedName>
</protein>
<name>A0A564ZD51_HYMDI</name>
<sequence length="80" mass="9002">MEGGNCSMKDAKETYLSELEDKKQREKQLELSHPLLAEIKGEGTFGLQILGNYTLSMVNLSENNITEFGIRLLTKAIEIQ</sequence>
<evidence type="ECO:0000313" key="2">
    <source>
        <dbReference type="Proteomes" id="UP000321570"/>
    </source>
</evidence>